<organism evidence="5 6">
    <name type="scientific">Lepeophtheirus salmonis</name>
    <name type="common">Salmon louse</name>
    <name type="synonym">Caligus salmonis</name>
    <dbReference type="NCBI Taxonomy" id="72036"/>
    <lineage>
        <taxon>Eukaryota</taxon>
        <taxon>Metazoa</taxon>
        <taxon>Ecdysozoa</taxon>
        <taxon>Arthropoda</taxon>
        <taxon>Crustacea</taxon>
        <taxon>Multicrustacea</taxon>
        <taxon>Hexanauplia</taxon>
        <taxon>Copepoda</taxon>
        <taxon>Siphonostomatoida</taxon>
        <taxon>Caligidae</taxon>
        <taxon>Lepeophtheirus</taxon>
    </lineage>
</organism>
<dbReference type="FunFam" id="1.10.220.150:FF:000004">
    <property type="entry name" value="Putative ADP-ribosylation factor GTPase-activating protein 2"/>
    <property type="match status" value="1"/>
</dbReference>
<dbReference type="PANTHER" id="PTHR45686:SF4">
    <property type="entry name" value="ADP-RIBOSYLATION FACTOR GTPASE ACTIVATING PROTEIN 3, ISOFORM H"/>
    <property type="match status" value="1"/>
</dbReference>
<dbReference type="InterPro" id="IPR001164">
    <property type="entry name" value="ArfGAP_dom"/>
</dbReference>
<evidence type="ECO:0000313" key="6">
    <source>
        <dbReference type="Proteomes" id="UP000675881"/>
    </source>
</evidence>
<dbReference type="Proteomes" id="UP000675881">
    <property type="component" value="Chromosome 6"/>
</dbReference>
<evidence type="ECO:0000313" key="5">
    <source>
        <dbReference type="EMBL" id="CAF2982073.1"/>
    </source>
</evidence>
<dbReference type="CDD" id="cd08831">
    <property type="entry name" value="ArfGap_ArfGap2_3_like"/>
    <property type="match status" value="1"/>
</dbReference>
<keyword evidence="3" id="KW-0863">Zinc-finger</keyword>
<dbReference type="PANTHER" id="PTHR45686">
    <property type="entry name" value="ADP-RIBOSYLATION FACTOR GTPASE ACTIVATING PROTEIN 3, ISOFORM H-RELATED"/>
    <property type="match status" value="1"/>
</dbReference>
<keyword evidence="1" id="KW-0343">GTPase activation</keyword>
<dbReference type="GO" id="GO:0048205">
    <property type="term" value="P:COPI coating of Golgi vesicle"/>
    <property type="evidence" value="ECO:0007669"/>
    <property type="project" value="TreeGrafter"/>
</dbReference>
<protein>
    <submittedName>
        <fullName evidence="5">ARFGAP2_3</fullName>
    </submittedName>
</protein>
<gene>
    <name evidence="5" type="ORF">LSAA_11225</name>
</gene>
<dbReference type="PROSITE" id="PS50115">
    <property type="entry name" value="ARFGAP"/>
    <property type="match status" value="1"/>
</dbReference>
<evidence type="ECO:0000256" key="2">
    <source>
        <dbReference type="ARBA" id="ARBA00022723"/>
    </source>
</evidence>
<dbReference type="EMBL" id="HG994585">
    <property type="protein sequence ID" value="CAF2982073.1"/>
    <property type="molecule type" value="Genomic_DNA"/>
</dbReference>
<evidence type="ECO:0000256" key="1">
    <source>
        <dbReference type="ARBA" id="ARBA00022468"/>
    </source>
</evidence>
<dbReference type="SMART" id="SM00105">
    <property type="entry name" value="ArfGap"/>
    <property type="match status" value="1"/>
</dbReference>
<reference evidence="5" key="1">
    <citation type="submission" date="2021-02" db="EMBL/GenBank/DDBJ databases">
        <authorList>
            <person name="Bekaert M."/>
        </authorList>
    </citation>
    <scope>NUCLEOTIDE SEQUENCE</scope>
    <source>
        <strain evidence="5">IoA-00</strain>
    </source>
</reference>
<dbReference type="AlphaFoldDB" id="A0A7R8D0E8"/>
<dbReference type="Gene3D" id="1.10.220.150">
    <property type="entry name" value="Arf GTPase activating protein"/>
    <property type="match status" value="1"/>
</dbReference>
<sequence>MGSSAEYGGGAFSYCDCVLLIIPWENDIAHIFKRLKSQSANKVCFDCGSNNPTWSSVTYGIFICIDCSGIHRSLGVHLTFVRSTVLDCNWTWVQLRQMQLGGNAGAKAFFQQYNTLTSDVQVKYKSRTAQLYREKLHNAAVQAIKIHGSKLFIESAAVAPEKETEDKEVDEDFFTQNHSNPLPENINDLEYLGQLPKLSDTIKKEVVDPTEGPNVDGIHASTVQAPRKSTIMNKRSSAKKGGLGAKKLGGGLGATKVKKDFSEIEKEAEMADQIRSKMADESTKKVDEEEITSSMRLAYHDISAEQVERLGMGFRASSGVSHSLMSDTITIVQEEPSGYKKQNNLFVDRISDPMISWESEFEKLKMEKIQLRIRALGAIVFSNSSSNRSSSKVNSYNGASSVEASKKFGEAKAISSDMFFDNDRNDSQDANLNRFQGSNSISSADYFNRTEVTPGSRIQSPDMEDVKESVRQGVTKVASKLSGMASGVYSQIQEKYGY</sequence>
<keyword evidence="2" id="KW-0479">Metal-binding</keyword>
<accession>A0A7R8D0E8</accession>
<keyword evidence="6" id="KW-1185">Reference proteome</keyword>
<evidence type="ECO:0000256" key="3">
    <source>
        <dbReference type="ARBA" id="ARBA00022771"/>
    </source>
</evidence>
<name>A0A7R8D0E8_LEPSM</name>
<keyword evidence="4" id="KW-0862">Zinc</keyword>
<dbReference type="InterPro" id="IPR037278">
    <property type="entry name" value="ARFGAP/RecO"/>
</dbReference>
<dbReference type="PRINTS" id="PR00405">
    <property type="entry name" value="REVINTRACTNG"/>
</dbReference>
<dbReference type="OrthoDB" id="983479at2759"/>
<evidence type="ECO:0000256" key="4">
    <source>
        <dbReference type="ARBA" id="ARBA00022833"/>
    </source>
</evidence>
<dbReference type="SUPFAM" id="SSF57863">
    <property type="entry name" value="ArfGap/RecO-like zinc finger"/>
    <property type="match status" value="1"/>
</dbReference>
<dbReference type="Pfam" id="PF01412">
    <property type="entry name" value="ArfGap"/>
    <property type="match status" value="1"/>
</dbReference>
<dbReference type="GO" id="GO:0005096">
    <property type="term" value="F:GTPase activator activity"/>
    <property type="evidence" value="ECO:0007669"/>
    <property type="project" value="UniProtKB-KW"/>
</dbReference>
<proteinExistence type="predicted"/>
<dbReference type="InterPro" id="IPR038508">
    <property type="entry name" value="ArfGAP_dom_sf"/>
</dbReference>
<dbReference type="GO" id="GO:0000139">
    <property type="term" value="C:Golgi membrane"/>
    <property type="evidence" value="ECO:0007669"/>
    <property type="project" value="GOC"/>
</dbReference>
<dbReference type="GO" id="GO:0008270">
    <property type="term" value="F:zinc ion binding"/>
    <property type="evidence" value="ECO:0007669"/>
    <property type="project" value="UniProtKB-KW"/>
</dbReference>